<protein>
    <recommendedName>
        <fullName evidence="3">ABC transporter domain-containing protein</fullName>
    </recommendedName>
</protein>
<organism evidence="4 5">
    <name type="scientific">Filobasidium floriforme</name>
    <dbReference type="NCBI Taxonomy" id="5210"/>
    <lineage>
        <taxon>Eukaryota</taxon>
        <taxon>Fungi</taxon>
        <taxon>Dikarya</taxon>
        <taxon>Basidiomycota</taxon>
        <taxon>Agaricomycotina</taxon>
        <taxon>Tremellomycetes</taxon>
        <taxon>Filobasidiales</taxon>
        <taxon>Filobasidiaceae</taxon>
        <taxon>Filobasidium</taxon>
    </lineage>
</organism>
<dbReference type="InterPro" id="IPR003439">
    <property type="entry name" value="ABC_transporter-like_ATP-bd"/>
</dbReference>
<dbReference type="PANTHER" id="PTHR43119">
    <property type="entry name" value="ABC TRANSPORT PROTEIN ATP-BINDING COMPONENT-RELATED"/>
    <property type="match status" value="1"/>
</dbReference>
<proteinExistence type="predicted"/>
<dbReference type="Gene3D" id="3.40.50.300">
    <property type="entry name" value="P-loop containing nucleotide triphosphate hydrolases"/>
    <property type="match status" value="1"/>
</dbReference>
<dbReference type="PANTHER" id="PTHR43119:SF1">
    <property type="entry name" value="ABC TRANSPORTER DOMAIN-CONTAINING PROTEIN"/>
    <property type="match status" value="1"/>
</dbReference>
<dbReference type="InterPro" id="IPR003593">
    <property type="entry name" value="AAA+_ATPase"/>
</dbReference>
<dbReference type="GO" id="GO:0005524">
    <property type="term" value="F:ATP binding"/>
    <property type="evidence" value="ECO:0007669"/>
    <property type="project" value="UniProtKB-KW"/>
</dbReference>
<sequence length="232" mass="25511">MSEVLLRLRGLTLRRDDGTGSAILNDVDLDLRENDVLILKGRSGSGKTTLLKCIAQLNVYDKGKVLLNGKEPSEYGLPEYRTKVLYIPQRPSLLPGTPHDFLRTISSFSSRRGKGRQASTSNEAFDRAVKLARGWGIEPYLWDREWAELSGGEAQRLGLAVGLGMGGAEVVLLDEPTSALDEETMKTVEESMLSLLPNGKNPDGTLKAFIWITHEASQADRVGTRTLDISQQ</sequence>
<dbReference type="SMART" id="SM00382">
    <property type="entry name" value="AAA"/>
    <property type="match status" value="1"/>
</dbReference>
<keyword evidence="2" id="KW-0067">ATP-binding</keyword>
<dbReference type="InterPro" id="IPR017871">
    <property type="entry name" value="ABC_transporter-like_CS"/>
</dbReference>
<feature type="domain" description="ABC transporter" evidence="3">
    <location>
        <begin position="6"/>
        <end position="232"/>
    </location>
</feature>
<accession>A0A8K0JPD6</accession>
<comment type="caution">
    <text evidence="4">The sequence shown here is derived from an EMBL/GenBank/DDBJ whole genome shotgun (WGS) entry which is preliminary data.</text>
</comment>
<evidence type="ECO:0000256" key="2">
    <source>
        <dbReference type="ARBA" id="ARBA00022840"/>
    </source>
</evidence>
<dbReference type="PROSITE" id="PS50893">
    <property type="entry name" value="ABC_TRANSPORTER_2"/>
    <property type="match status" value="1"/>
</dbReference>
<dbReference type="InterPro" id="IPR027417">
    <property type="entry name" value="P-loop_NTPase"/>
</dbReference>
<dbReference type="EMBL" id="JABELV010000041">
    <property type="protein sequence ID" value="KAG7562000.1"/>
    <property type="molecule type" value="Genomic_DNA"/>
</dbReference>
<reference evidence="4" key="1">
    <citation type="submission" date="2020-04" db="EMBL/GenBank/DDBJ databases">
        <title>Analysis of mating type loci in Filobasidium floriforme.</title>
        <authorList>
            <person name="Nowrousian M."/>
        </authorList>
    </citation>
    <scope>NUCLEOTIDE SEQUENCE</scope>
    <source>
        <strain evidence="4">CBS 6242</strain>
    </source>
</reference>
<dbReference type="Proteomes" id="UP000812966">
    <property type="component" value="Unassembled WGS sequence"/>
</dbReference>
<gene>
    <name evidence="4" type="ORF">FFLO_02555</name>
</gene>
<name>A0A8K0JPD6_9TREE</name>
<dbReference type="Pfam" id="PF00005">
    <property type="entry name" value="ABC_tran"/>
    <property type="match status" value="1"/>
</dbReference>
<evidence type="ECO:0000259" key="3">
    <source>
        <dbReference type="PROSITE" id="PS50893"/>
    </source>
</evidence>
<dbReference type="SUPFAM" id="SSF52540">
    <property type="entry name" value="P-loop containing nucleoside triphosphate hydrolases"/>
    <property type="match status" value="1"/>
</dbReference>
<evidence type="ECO:0000313" key="4">
    <source>
        <dbReference type="EMBL" id="KAG7562000.1"/>
    </source>
</evidence>
<dbReference type="AlphaFoldDB" id="A0A8K0JPD6"/>
<evidence type="ECO:0000256" key="1">
    <source>
        <dbReference type="ARBA" id="ARBA00022741"/>
    </source>
</evidence>
<keyword evidence="5" id="KW-1185">Reference proteome</keyword>
<keyword evidence="1" id="KW-0547">Nucleotide-binding</keyword>
<evidence type="ECO:0000313" key="5">
    <source>
        <dbReference type="Proteomes" id="UP000812966"/>
    </source>
</evidence>
<dbReference type="GO" id="GO:0016887">
    <property type="term" value="F:ATP hydrolysis activity"/>
    <property type="evidence" value="ECO:0007669"/>
    <property type="project" value="InterPro"/>
</dbReference>
<dbReference type="PROSITE" id="PS00211">
    <property type="entry name" value="ABC_TRANSPORTER_1"/>
    <property type="match status" value="1"/>
</dbReference>